<comment type="caution">
    <text evidence="2">The sequence shown here is derived from an EMBL/GenBank/DDBJ whole genome shotgun (WGS) entry which is preliminary data.</text>
</comment>
<protein>
    <recommendedName>
        <fullName evidence="4">M50 family peptidase</fullName>
    </recommendedName>
</protein>
<proteinExistence type="predicted"/>
<feature type="transmembrane region" description="Helical" evidence="1">
    <location>
        <begin position="148"/>
        <end position="170"/>
    </location>
</feature>
<organism evidence="2 3">
    <name type="scientific">Bacteroides nordii</name>
    <dbReference type="NCBI Taxonomy" id="291645"/>
    <lineage>
        <taxon>Bacteria</taxon>
        <taxon>Pseudomonadati</taxon>
        <taxon>Bacteroidota</taxon>
        <taxon>Bacteroidia</taxon>
        <taxon>Bacteroidales</taxon>
        <taxon>Bacteroidaceae</taxon>
        <taxon>Bacteroides</taxon>
    </lineage>
</organism>
<evidence type="ECO:0000313" key="3">
    <source>
        <dbReference type="Proteomes" id="UP000284379"/>
    </source>
</evidence>
<evidence type="ECO:0008006" key="4">
    <source>
        <dbReference type="Google" id="ProtNLM"/>
    </source>
</evidence>
<evidence type="ECO:0000313" key="2">
    <source>
        <dbReference type="EMBL" id="RHB35409.1"/>
    </source>
</evidence>
<reference evidence="2 3" key="1">
    <citation type="submission" date="2018-08" db="EMBL/GenBank/DDBJ databases">
        <title>A genome reference for cultivated species of the human gut microbiota.</title>
        <authorList>
            <person name="Zou Y."/>
            <person name="Xue W."/>
            <person name="Luo G."/>
        </authorList>
    </citation>
    <scope>NUCLEOTIDE SEQUENCE [LARGE SCALE GENOMIC DNA]</scope>
    <source>
        <strain evidence="2 3">AM40-30BH</strain>
    </source>
</reference>
<keyword evidence="1" id="KW-1133">Transmembrane helix</keyword>
<keyword evidence="1" id="KW-0472">Membrane</keyword>
<dbReference type="EMBL" id="QSGO01000006">
    <property type="protein sequence ID" value="RHB35409.1"/>
    <property type="molecule type" value="Genomic_DNA"/>
</dbReference>
<dbReference type="CDD" id="cd05709">
    <property type="entry name" value="S2P-M50"/>
    <property type="match status" value="1"/>
</dbReference>
<feature type="transmembrane region" description="Helical" evidence="1">
    <location>
        <begin position="69"/>
        <end position="87"/>
    </location>
</feature>
<name>A0A413VPE4_9BACE</name>
<dbReference type="Proteomes" id="UP000284379">
    <property type="component" value="Unassembled WGS sequence"/>
</dbReference>
<gene>
    <name evidence="2" type="ORF">DW888_09815</name>
</gene>
<evidence type="ECO:0000256" key="1">
    <source>
        <dbReference type="SAM" id="Phobius"/>
    </source>
</evidence>
<dbReference type="AlphaFoldDB" id="A0A413VPE4"/>
<feature type="transmembrane region" description="Helical" evidence="1">
    <location>
        <begin position="176"/>
        <end position="197"/>
    </location>
</feature>
<accession>A0A413VPE4</accession>
<feature type="transmembrane region" description="Helical" evidence="1">
    <location>
        <begin position="27"/>
        <end position="49"/>
    </location>
</feature>
<sequence length="396" mass="44844">MIYSLFFIRTGTKTNQKQTVMKKVLKFAGSLIIGMCMGAAGVILGISWFTGTSLTAFLEHLKIETLLSSMFISLISLFIAGYLQIILHEAGHLLFGLATGYKFISFRIGKLTLIKEKGRFKIKYFKIPGTAGQCLLLPPDVSPQQLPFILYNLGGVLMNLFSAIVAILLLTTIPSIFTPLKLFLLFTALIGILFALLNGIPMKRSGIVNDGYNLRLMQKSLESRHALILQLKVNALFQEGTRLRDMPAEWFTGEDTEYSNPLLTGVKGFCVSRLIDQKEFAQAEKLLQEILAHREEIIPIFVLEAECELLFLELIGQCRSEVIEELYSTSLQQYISRFGETSTGKQRLQCALALLWKKDRKAAEEIYNSVCRKRNHYLMKAETEMDIELMEWTLQR</sequence>
<keyword evidence="1" id="KW-0812">Transmembrane</keyword>